<dbReference type="AlphaFoldDB" id="A0A0P8BPK8"/>
<evidence type="ECO:0000256" key="6">
    <source>
        <dbReference type="SAM" id="Phobius"/>
    </source>
</evidence>
<dbReference type="InterPro" id="IPR050448">
    <property type="entry name" value="OpgB/LTA_synthase_biosynth"/>
</dbReference>
<keyword evidence="3 6" id="KW-0812">Transmembrane</keyword>
<organism evidence="8 9">
    <name type="scientific">Marinobacter excellens HL-55</name>
    <dbReference type="NCBI Taxonomy" id="1305731"/>
    <lineage>
        <taxon>Bacteria</taxon>
        <taxon>Pseudomonadati</taxon>
        <taxon>Pseudomonadota</taxon>
        <taxon>Gammaproteobacteria</taxon>
        <taxon>Pseudomonadales</taxon>
        <taxon>Marinobacteraceae</taxon>
        <taxon>Marinobacter</taxon>
    </lineage>
</organism>
<reference evidence="8 9" key="1">
    <citation type="submission" date="2015-09" db="EMBL/GenBank/DDBJ databases">
        <title>Identification and resolution of microdiversity through metagenomic sequencing of parallel consortia.</title>
        <authorList>
            <person name="Nelson W.C."/>
            <person name="Romine M.F."/>
            <person name="Lindemann S.R."/>
        </authorList>
    </citation>
    <scope>NUCLEOTIDE SEQUENCE [LARGE SCALE GENOMIC DNA]</scope>
    <source>
        <strain evidence="8">HL-55</strain>
    </source>
</reference>
<protein>
    <submittedName>
        <fullName evidence="8">Phosphoglycerol transferase</fullName>
    </submittedName>
</protein>
<dbReference type="Proteomes" id="UP000050416">
    <property type="component" value="Unassembled WGS sequence"/>
</dbReference>
<accession>A0A0P8BPK8</accession>
<keyword evidence="8" id="KW-0808">Transferase</keyword>
<evidence type="ECO:0000256" key="4">
    <source>
        <dbReference type="ARBA" id="ARBA00022989"/>
    </source>
</evidence>
<dbReference type="EMBL" id="LJZQ01000002">
    <property type="protein sequence ID" value="KPQ30272.1"/>
    <property type="molecule type" value="Genomic_DNA"/>
</dbReference>
<gene>
    <name evidence="8" type="ORF">HLUCCX14_01580</name>
</gene>
<feature type="domain" description="Sulfatase N-terminal" evidence="7">
    <location>
        <begin position="221"/>
        <end position="521"/>
    </location>
</feature>
<evidence type="ECO:0000256" key="2">
    <source>
        <dbReference type="ARBA" id="ARBA00022475"/>
    </source>
</evidence>
<dbReference type="GO" id="GO:0016740">
    <property type="term" value="F:transferase activity"/>
    <property type="evidence" value="ECO:0007669"/>
    <property type="project" value="UniProtKB-KW"/>
</dbReference>
<name>A0A0P8BPK8_9GAMM</name>
<keyword evidence="2" id="KW-1003">Cell membrane</keyword>
<dbReference type="InterPro" id="IPR000917">
    <property type="entry name" value="Sulfatase_N"/>
</dbReference>
<comment type="subcellular location">
    <subcellularLocation>
        <location evidence="1">Cell membrane</location>
        <topology evidence="1">Multi-pass membrane protein</topology>
    </subcellularLocation>
</comment>
<comment type="caution">
    <text evidence="8">The sequence shown here is derived from an EMBL/GenBank/DDBJ whole genome shotgun (WGS) entry which is preliminary data.</text>
</comment>
<evidence type="ECO:0000256" key="1">
    <source>
        <dbReference type="ARBA" id="ARBA00004651"/>
    </source>
</evidence>
<evidence type="ECO:0000259" key="7">
    <source>
        <dbReference type="Pfam" id="PF00884"/>
    </source>
</evidence>
<dbReference type="PANTHER" id="PTHR47371:SF3">
    <property type="entry name" value="PHOSPHOGLYCEROL TRANSFERASE I"/>
    <property type="match status" value="1"/>
</dbReference>
<dbReference type="Gene3D" id="3.40.720.10">
    <property type="entry name" value="Alkaline Phosphatase, subunit A"/>
    <property type="match status" value="1"/>
</dbReference>
<dbReference type="InterPro" id="IPR017850">
    <property type="entry name" value="Alkaline_phosphatase_core_sf"/>
</dbReference>
<feature type="transmembrane region" description="Helical" evidence="6">
    <location>
        <begin position="104"/>
        <end position="127"/>
    </location>
</feature>
<dbReference type="Pfam" id="PF00884">
    <property type="entry name" value="Sulfatase"/>
    <property type="match status" value="1"/>
</dbReference>
<keyword evidence="4 6" id="KW-1133">Transmembrane helix</keyword>
<keyword evidence="5 6" id="KW-0472">Membrane</keyword>
<feature type="transmembrane region" description="Helical" evidence="6">
    <location>
        <begin position="42"/>
        <end position="60"/>
    </location>
</feature>
<dbReference type="CDD" id="cd16015">
    <property type="entry name" value="LTA_synthase"/>
    <property type="match status" value="1"/>
</dbReference>
<dbReference type="PATRIC" id="fig|1305731.5.peg.3111"/>
<proteinExistence type="predicted"/>
<evidence type="ECO:0000313" key="9">
    <source>
        <dbReference type="Proteomes" id="UP000050416"/>
    </source>
</evidence>
<feature type="transmembrane region" description="Helical" evidence="6">
    <location>
        <begin position="143"/>
        <end position="163"/>
    </location>
</feature>
<dbReference type="SUPFAM" id="SSF53649">
    <property type="entry name" value="Alkaline phosphatase-like"/>
    <property type="match status" value="1"/>
</dbReference>
<evidence type="ECO:0000256" key="5">
    <source>
        <dbReference type="ARBA" id="ARBA00023136"/>
    </source>
</evidence>
<dbReference type="PANTHER" id="PTHR47371">
    <property type="entry name" value="LIPOTEICHOIC ACID SYNTHASE"/>
    <property type="match status" value="1"/>
</dbReference>
<evidence type="ECO:0000256" key="3">
    <source>
        <dbReference type="ARBA" id="ARBA00022692"/>
    </source>
</evidence>
<dbReference type="GO" id="GO:0005886">
    <property type="term" value="C:plasma membrane"/>
    <property type="evidence" value="ECO:0007669"/>
    <property type="project" value="UniProtKB-SubCell"/>
</dbReference>
<sequence length="617" mass="67638">MEKNRAFSLACFTQTFFLALVWLLIARGLLIAQSGVVPSLQGTLGGDIAGAFILAVLLQLSGGILRGILITLLGCALYVAGMHLGTHGTLFKLAFASKGMDTTFITGSLLNLYLLTLPGYLVLAWLLHRLHRQWIPVSNRQPALLLAGTVLVIITYSLSFPSLTTPANNVVASTLAQIPGAILNPVGTAIGDETAEISEPLKSRTNFFHQEVGNQAHTSRPNVLLILIEGLSGGYLPSVSEYHNLTPAVSLDTLEATFDEFGFRIYKNMLSMERQTDRGTYTLVCGRYPDLRRPSEKLQSVASSSVTPDCLPEKLRDQGYNTAYWQAAPIEYMNKDAFMSQAGYDDVTGANTFIEGEESDGWGPPDPEFFNNIAQRLRQMDEQEAPWFVTSLNVGTHHPFKIGEQAEQELASEQLASDADTLTLPQAQTPRRNAMRVMAQSLDRLLADLEQAGVLDNTLVIVSSDESGGFIRDDHESLPLNSNLGVLAIRPPSKAYLDQLAPDNRIVTQLDIPITILDVTGHGDKAGRMIGRSLLTTDIAKSRDIMLADTYTGMKYFLRETGTLLACTELMTRCSTWSFDPERLFGSLQEVEGDPFLTIEERFALTESATLQTPQDP</sequence>
<evidence type="ECO:0000313" key="8">
    <source>
        <dbReference type="EMBL" id="KPQ30272.1"/>
    </source>
</evidence>
<dbReference type="STRING" id="1305731.GCA_000934705_01554"/>
<feature type="transmembrane region" description="Helical" evidence="6">
    <location>
        <begin position="67"/>
        <end position="84"/>
    </location>
</feature>